<evidence type="ECO:0000259" key="3">
    <source>
        <dbReference type="Pfam" id="PF01232"/>
    </source>
</evidence>
<dbReference type="InterPro" id="IPR008927">
    <property type="entry name" value="6-PGluconate_DH-like_C_sf"/>
</dbReference>
<evidence type="ECO:0000259" key="4">
    <source>
        <dbReference type="Pfam" id="PF08125"/>
    </source>
</evidence>
<dbReference type="EMBL" id="DXBF01000006">
    <property type="protein sequence ID" value="HIZ61224.1"/>
    <property type="molecule type" value="Genomic_DNA"/>
</dbReference>
<dbReference type="InterPro" id="IPR036291">
    <property type="entry name" value="NAD(P)-bd_dom_sf"/>
</dbReference>
<feature type="domain" description="Mannitol dehydrogenase C-terminal" evidence="4">
    <location>
        <begin position="322"/>
        <end position="511"/>
    </location>
</feature>
<evidence type="ECO:0000313" key="5">
    <source>
        <dbReference type="EMBL" id="HIZ61224.1"/>
    </source>
</evidence>
<dbReference type="PANTHER" id="PTHR43362">
    <property type="entry name" value="MANNITOL DEHYDROGENASE DSF1-RELATED"/>
    <property type="match status" value="1"/>
</dbReference>
<dbReference type="Proteomes" id="UP000824105">
    <property type="component" value="Unassembled WGS sequence"/>
</dbReference>
<reference evidence="5" key="1">
    <citation type="journal article" date="2021" name="PeerJ">
        <title>Extensive microbial diversity within the chicken gut microbiome revealed by metagenomics and culture.</title>
        <authorList>
            <person name="Gilroy R."/>
            <person name="Ravi A."/>
            <person name="Getino M."/>
            <person name="Pursley I."/>
            <person name="Horton D.L."/>
            <person name="Alikhan N.F."/>
            <person name="Baker D."/>
            <person name="Gharbi K."/>
            <person name="Hall N."/>
            <person name="Watson M."/>
            <person name="Adriaenssens E.M."/>
            <person name="Foster-Nyarko E."/>
            <person name="Jarju S."/>
            <person name="Secka A."/>
            <person name="Antonio M."/>
            <person name="Oren A."/>
            <person name="Chaudhuri R.R."/>
            <person name="La Ragione R."/>
            <person name="Hildebrand F."/>
            <person name="Pallen M.J."/>
        </authorList>
    </citation>
    <scope>NUCLEOTIDE SEQUENCE</scope>
    <source>
        <strain evidence="5">CHK188-11489</strain>
    </source>
</reference>
<dbReference type="SUPFAM" id="SSF51735">
    <property type="entry name" value="NAD(P)-binding Rossmann-fold domains"/>
    <property type="match status" value="1"/>
</dbReference>
<proteinExistence type="predicted"/>
<accession>A0A9D2JPL7</accession>
<comment type="catalytic activity">
    <reaction evidence="2">
        <text>D-mannitol 1-phosphate + NAD(+) = beta-D-fructose 6-phosphate + NADH + H(+)</text>
        <dbReference type="Rhea" id="RHEA:19661"/>
        <dbReference type="ChEBI" id="CHEBI:15378"/>
        <dbReference type="ChEBI" id="CHEBI:57540"/>
        <dbReference type="ChEBI" id="CHEBI:57634"/>
        <dbReference type="ChEBI" id="CHEBI:57945"/>
        <dbReference type="ChEBI" id="CHEBI:61381"/>
        <dbReference type="EC" id="1.1.1.17"/>
    </reaction>
</comment>
<name>A0A9D2JPL7_9FIRM</name>
<dbReference type="Pfam" id="PF08125">
    <property type="entry name" value="Mannitol_dh_C"/>
    <property type="match status" value="1"/>
</dbReference>
<feature type="domain" description="Mannitol dehydrogenase N-terminal" evidence="3">
    <location>
        <begin position="41"/>
        <end position="309"/>
    </location>
</feature>
<dbReference type="PANTHER" id="PTHR43362:SF1">
    <property type="entry name" value="MANNITOL DEHYDROGENASE 2-RELATED"/>
    <property type="match status" value="1"/>
</dbReference>
<dbReference type="AlphaFoldDB" id="A0A9D2JPL7"/>
<reference evidence="5" key="2">
    <citation type="submission" date="2021-04" db="EMBL/GenBank/DDBJ databases">
        <authorList>
            <person name="Gilroy R."/>
        </authorList>
    </citation>
    <scope>NUCLEOTIDE SEQUENCE</scope>
    <source>
        <strain evidence="5">CHK188-11489</strain>
    </source>
</reference>
<evidence type="ECO:0000313" key="6">
    <source>
        <dbReference type="Proteomes" id="UP000824105"/>
    </source>
</evidence>
<gene>
    <name evidence="5" type="ORF">H9724_00410</name>
</gene>
<dbReference type="InterPro" id="IPR013328">
    <property type="entry name" value="6PGD_dom2"/>
</dbReference>
<organism evidence="5 6">
    <name type="scientific">Candidatus Gemmiger avistercoris</name>
    <dbReference type="NCBI Taxonomy" id="2838606"/>
    <lineage>
        <taxon>Bacteria</taxon>
        <taxon>Bacillati</taxon>
        <taxon>Bacillota</taxon>
        <taxon>Clostridia</taxon>
        <taxon>Eubacteriales</taxon>
        <taxon>Gemmiger</taxon>
    </lineage>
</organism>
<dbReference type="GO" id="GO:0008926">
    <property type="term" value="F:mannitol-1-phosphate 5-dehydrogenase activity"/>
    <property type="evidence" value="ECO:0007669"/>
    <property type="project" value="UniProtKB-EC"/>
</dbReference>
<dbReference type="InterPro" id="IPR013118">
    <property type="entry name" value="Mannitol_DH_C"/>
</dbReference>
<sequence>MQMNATSLVRQKAEWEELGVRLPAFDHAAMAAATKAHPVWVHFGAGNIFRGFIAALQQRLLNEGLADRGIIAADTFDYDIIDKIYAPYDNLTMMVTLNPDGTTSREIIGSVAEALKADSTDPAMMARFKEIFTDPGLQMISFTITEKGYALYRPDGSLMPVVQADMDEGPEHARHAMSMVAALLYERFQAGQYPLAVVSMDNCSHNGEKLQASVMTVAEAWQKNGFVGEDFLAYLRDERKIAFPWSMIDKITPRPHQMVEESLAKDGIEGMAPIVTSKNTYIAAFVNAERPQYLVVEDKFPNGRPPLEKAGVYLTDRDTVNKTERMKVTTCLNPLHTAMSVYGCMLGYTLICDEMKDADIVALIKRLGYVEGLPVVTDPGILDPKDFIDEVVGQRLPNPFMPDAPQRIATDTSQKVGIRFGETIKSYIAEGRDLNTLVSIPLALAGWLRYLLAVDDEGKAFEVSADPLKDDLQAKLAGIEVGKPGTYQGQLKSILSNASIFGVDLTATPLAAKIEAYFVAELAGPGAVRKTLHEALSSRAGS</sequence>
<dbReference type="Pfam" id="PF01232">
    <property type="entry name" value="Mannitol_dh"/>
    <property type="match status" value="1"/>
</dbReference>
<protein>
    <submittedName>
        <fullName evidence="5">Mannitol dehydrogenase family protein</fullName>
    </submittedName>
</protein>
<comment type="caution">
    <text evidence="5">The sequence shown here is derived from an EMBL/GenBank/DDBJ whole genome shotgun (WGS) entry which is preliminary data.</text>
</comment>
<evidence type="ECO:0000256" key="1">
    <source>
        <dbReference type="ARBA" id="ARBA00023002"/>
    </source>
</evidence>
<keyword evidence="1" id="KW-0560">Oxidoreductase</keyword>
<dbReference type="InterPro" id="IPR050988">
    <property type="entry name" value="Mannitol_DH/Oxidoreductase"/>
</dbReference>
<dbReference type="Gene3D" id="3.40.50.720">
    <property type="entry name" value="NAD(P)-binding Rossmann-like Domain"/>
    <property type="match status" value="1"/>
</dbReference>
<evidence type="ECO:0000256" key="2">
    <source>
        <dbReference type="ARBA" id="ARBA00048615"/>
    </source>
</evidence>
<dbReference type="InterPro" id="IPR013131">
    <property type="entry name" value="Mannitol_DH_N"/>
</dbReference>
<dbReference type="SUPFAM" id="SSF48179">
    <property type="entry name" value="6-phosphogluconate dehydrogenase C-terminal domain-like"/>
    <property type="match status" value="1"/>
</dbReference>
<dbReference type="Gene3D" id="1.10.1040.10">
    <property type="entry name" value="N-(1-d-carboxylethyl)-l-norvaline Dehydrogenase, domain 2"/>
    <property type="match status" value="1"/>
</dbReference>